<dbReference type="PIRSF" id="PIRSF005261">
    <property type="entry name" value="Heat_shock_Hsp33"/>
    <property type="match status" value="1"/>
</dbReference>
<feature type="disulfide bond" description="Redox-active" evidence="6">
    <location>
        <begin position="265"/>
        <end position="268"/>
    </location>
</feature>
<keyword evidence="2 6" id="KW-0862">Zinc</keyword>
<comment type="PTM">
    <text evidence="6">Under oxidizing conditions two disulfide bonds are formed involving the reactive cysteines. Under reducing conditions zinc is bound to the reactive cysteines and the protein is inactive.</text>
</comment>
<dbReference type="GO" id="GO:0005737">
    <property type="term" value="C:cytoplasm"/>
    <property type="evidence" value="ECO:0007669"/>
    <property type="project" value="UniProtKB-SubCell"/>
</dbReference>
<proteinExistence type="inferred from homology"/>
<dbReference type="SUPFAM" id="SSF118352">
    <property type="entry name" value="HSP33 redox switch-like"/>
    <property type="match status" value="1"/>
</dbReference>
<keyword evidence="8" id="KW-1185">Reference proteome</keyword>
<dbReference type="NCBIfam" id="NF001033">
    <property type="entry name" value="PRK00114.1"/>
    <property type="match status" value="1"/>
</dbReference>
<reference evidence="7 8" key="1">
    <citation type="submission" date="2007-01" db="EMBL/GenBank/DDBJ databases">
        <title>Annotation of the draft genome assembly of Thermosinus carboxydivorans Nor1.</title>
        <authorList>
            <consortium name="US DOE Joint Genome Institute (JGI-ORNL)"/>
            <person name="Larimer F."/>
            <person name="Land M."/>
            <person name="Hauser L."/>
        </authorList>
    </citation>
    <scope>NUCLEOTIDE SEQUENCE [LARGE SCALE GENOMIC DNA]</scope>
    <source>
        <strain evidence="7 8">Nor1</strain>
    </source>
</reference>
<gene>
    <name evidence="6" type="primary">hslO</name>
    <name evidence="7" type="ORF">TcarDRAFT_2063</name>
</gene>
<dbReference type="EMBL" id="AAWL01000002">
    <property type="protein sequence ID" value="EAX48591.1"/>
    <property type="molecule type" value="Genomic_DNA"/>
</dbReference>
<keyword evidence="5 6" id="KW-0676">Redox-active center</keyword>
<reference evidence="7 8" key="2">
    <citation type="submission" date="2007-01" db="EMBL/GenBank/DDBJ databases">
        <title>Sequencing of the draft genome and assembly of Thermosinus carboxydivorans Nor1.</title>
        <authorList>
            <consortium name="US DOE Joint Genome Institute (JGI-PGF)"/>
            <person name="Copeland A."/>
            <person name="Lucas S."/>
            <person name="Lapidus A."/>
            <person name="Barry K."/>
            <person name="Glavina del Rio T."/>
            <person name="Dalin E."/>
            <person name="Tice H."/>
            <person name="Bruce D."/>
            <person name="Pitluck S."/>
            <person name="Richardson P."/>
        </authorList>
    </citation>
    <scope>NUCLEOTIDE SEQUENCE [LARGE SCALE GENOMIC DNA]</scope>
    <source>
        <strain evidence="7 8">Nor1</strain>
    </source>
</reference>
<evidence type="ECO:0000313" key="7">
    <source>
        <dbReference type="EMBL" id="EAX48591.1"/>
    </source>
</evidence>
<dbReference type="RefSeq" id="WP_007288362.1">
    <property type="nucleotide sequence ID" value="NZ_AAWL01000002.1"/>
</dbReference>
<dbReference type="eggNOG" id="COG1281">
    <property type="taxonomic scope" value="Bacteria"/>
</dbReference>
<dbReference type="OrthoDB" id="9776534at2"/>
<dbReference type="InterPro" id="IPR000397">
    <property type="entry name" value="Heat_shock_Hsp33"/>
</dbReference>
<comment type="caution">
    <text evidence="7">The sequence shown here is derived from an EMBL/GenBank/DDBJ whole genome shotgun (WGS) entry which is preliminary data.</text>
</comment>
<keyword evidence="4 6" id="KW-0143">Chaperone</keyword>
<organism evidence="7 8">
    <name type="scientific">Thermosinus carboxydivorans Nor1</name>
    <dbReference type="NCBI Taxonomy" id="401526"/>
    <lineage>
        <taxon>Bacteria</taxon>
        <taxon>Bacillati</taxon>
        <taxon>Bacillota</taxon>
        <taxon>Negativicutes</taxon>
        <taxon>Selenomonadales</taxon>
        <taxon>Sporomusaceae</taxon>
        <taxon>Thermosinus</taxon>
    </lineage>
</organism>
<evidence type="ECO:0000256" key="6">
    <source>
        <dbReference type="HAMAP-Rule" id="MF_00117"/>
    </source>
</evidence>
<evidence type="ECO:0000256" key="1">
    <source>
        <dbReference type="ARBA" id="ARBA00022490"/>
    </source>
</evidence>
<dbReference type="InterPro" id="IPR016154">
    <property type="entry name" value="Heat_shock_Hsp33_C"/>
</dbReference>
<sequence>MEDHVIRATAPGLRAFAAVTTNLTDEARRRHNCYPVAAAALGRTMTAALLLATNLKADESITVRISGDGPLGEIIADATARGSVRGYVKNPQIDLPLQEGKLDVGKAVGAGNIFVTRFTGLKRPFTGSAPLVSGEIAEDVTNYLLTSEQTPSSVALGVLVGPDYTVQAAGGFLVQALPGAADEVIDKLEQNLASLRPVSHLIKAGYGAADILEKIFTGLSINLYEPKKLTFHCPCSRERVERVLINLGEQELTDMIKEGQAELVCHFCNEKYFFNSQELAAILQHIKQGAT</sequence>
<name>A1HMV9_9FIRM</name>
<dbReference type="GO" id="GO:0042026">
    <property type="term" value="P:protein refolding"/>
    <property type="evidence" value="ECO:0007669"/>
    <property type="project" value="TreeGrafter"/>
</dbReference>
<evidence type="ECO:0000256" key="3">
    <source>
        <dbReference type="ARBA" id="ARBA00023157"/>
    </source>
</evidence>
<dbReference type="Proteomes" id="UP000005139">
    <property type="component" value="Unassembled WGS sequence"/>
</dbReference>
<keyword evidence="3 6" id="KW-1015">Disulfide bond</keyword>
<keyword evidence="1 6" id="KW-0963">Cytoplasm</keyword>
<protein>
    <recommendedName>
        <fullName evidence="6">33 kDa chaperonin</fullName>
    </recommendedName>
    <alternativeName>
        <fullName evidence="6">Heat shock protein 33 homolog</fullName>
        <shortName evidence="6">HSP33</shortName>
    </alternativeName>
</protein>
<dbReference type="PANTHER" id="PTHR30111">
    <property type="entry name" value="33 KDA CHAPERONIN"/>
    <property type="match status" value="1"/>
</dbReference>
<dbReference type="InterPro" id="IPR016153">
    <property type="entry name" value="Heat_shock_Hsp33_N"/>
</dbReference>
<evidence type="ECO:0000256" key="5">
    <source>
        <dbReference type="ARBA" id="ARBA00023284"/>
    </source>
</evidence>
<accession>A1HMV9</accession>
<dbReference type="AlphaFoldDB" id="A1HMV9"/>
<dbReference type="GO" id="GO:0044183">
    <property type="term" value="F:protein folding chaperone"/>
    <property type="evidence" value="ECO:0007669"/>
    <property type="project" value="TreeGrafter"/>
</dbReference>
<dbReference type="Pfam" id="PF01430">
    <property type="entry name" value="HSP33"/>
    <property type="match status" value="1"/>
</dbReference>
<dbReference type="GO" id="GO:0051082">
    <property type="term" value="F:unfolded protein binding"/>
    <property type="evidence" value="ECO:0007669"/>
    <property type="project" value="UniProtKB-UniRule"/>
</dbReference>
<dbReference type="PANTHER" id="PTHR30111:SF1">
    <property type="entry name" value="33 KDA CHAPERONIN"/>
    <property type="match status" value="1"/>
</dbReference>
<dbReference type="SUPFAM" id="SSF64397">
    <property type="entry name" value="Hsp33 domain"/>
    <property type="match status" value="1"/>
</dbReference>
<comment type="function">
    <text evidence="6">Redox regulated molecular chaperone. Protects both thermally unfolding and oxidatively damaged proteins from irreversible aggregation. Plays an important role in the bacterial defense system toward oxidative stress.</text>
</comment>
<evidence type="ECO:0000256" key="4">
    <source>
        <dbReference type="ARBA" id="ARBA00023186"/>
    </source>
</evidence>
<dbReference type="Gene3D" id="3.55.30.10">
    <property type="entry name" value="Hsp33 domain"/>
    <property type="match status" value="1"/>
</dbReference>
<comment type="similarity">
    <text evidence="6">Belongs to the HSP33 family.</text>
</comment>
<feature type="disulfide bond" description="Redox-active" evidence="6">
    <location>
        <begin position="233"/>
        <end position="235"/>
    </location>
</feature>
<dbReference type="CDD" id="cd00498">
    <property type="entry name" value="Hsp33"/>
    <property type="match status" value="1"/>
</dbReference>
<evidence type="ECO:0000256" key="2">
    <source>
        <dbReference type="ARBA" id="ARBA00022833"/>
    </source>
</evidence>
<dbReference type="Gene3D" id="3.90.1280.10">
    <property type="entry name" value="HSP33 redox switch-like"/>
    <property type="match status" value="1"/>
</dbReference>
<dbReference type="HAMAP" id="MF_00117">
    <property type="entry name" value="HslO"/>
    <property type="match status" value="1"/>
</dbReference>
<comment type="subcellular location">
    <subcellularLocation>
        <location evidence="6">Cytoplasm</location>
    </subcellularLocation>
</comment>
<evidence type="ECO:0000313" key="8">
    <source>
        <dbReference type="Proteomes" id="UP000005139"/>
    </source>
</evidence>